<gene>
    <name evidence="1" type="ORF">VP01_1193g17</name>
</gene>
<dbReference type="EMBL" id="LAVV01002154">
    <property type="protein sequence ID" value="KNZ63054.1"/>
    <property type="molecule type" value="Genomic_DNA"/>
</dbReference>
<comment type="caution">
    <text evidence="1">The sequence shown here is derived from an EMBL/GenBank/DDBJ whole genome shotgun (WGS) entry which is preliminary data.</text>
</comment>
<sequence length="53" mass="6039">MNFLFCSKIICIALNLSGNSCKVELMNLIQLSDLDPYEIIQLPNNINLKIRIT</sequence>
<accession>A0A0L6VQU1</accession>
<reference evidence="1 2" key="1">
    <citation type="submission" date="2015-08" db="EMBL/GenBank/DDBJ databases">
        <title>Next Generation Sequencing and Analysis of the Genome of Puccinia sorghi L Schw, the Causal Agent of Maize Common Rust.</title>
        <authorList>
            <person name="Rochi L."/>
            <person name="Burguener G."/>
            <person name="Darino M."/>
            <person name="Turjanski A."/>
            <person name="Kreff E."/>
            <person name="Dieguez M.J."/>
            <person name="Sacco F."/>
        </authorList>
    </citation>
    <scope>NUCLEOTIDE SEQUENCE [LARGE SCALE GENOMIC DNA]</scope>
    <source>
        <strain evidence="1 2">RO10H11247</strain>
    </source>
</reference>
<dbReference type="AlphaFoldDB" id="A0A0L6VQU1"/>
<keyword evidence="2" id="KW-1185">Reference proteome</keyword>
<dbReference type="Proteomes" id="UP000037035">
    <property type="component" value="Unassembled WGS sequence"/>
</dbReference>
<evidence type="ECO:0000313" key="2">
    <source>
        <dbReference type="Proteomes" id="UP000037035"/>
    </source>
</evidence>
<protein>
    <submittedName>
        <fullName evidence="1">Putative signal peptide protein</fullName>
    </submittedName>
</protein>
<dbReference type="VEuPathDB" id="FungiDB:VP01_1193g17"/>
<organism evidence="1 2">
    <name type="scientific">Puccinia sorghi</name>
    <dbReference type="NCBI Taxonomy" id="27349"/>
    <lineage>
        <taxon>Eukaryota</taxon>
        <taxon>Fungi</taxon>
        <taxon>Dikarya</taxon>
        <taxon>Basidiomycota</taxon>
        <taxon>Pucciniomycotina</taxon>
        <taxon>Pucciniomycetes</taxon>
        <taxon>Pucciniales</taxon>
        <taxon>Pucciniaceae</taxon>
        <taxon>Puccinia</taxon>
    </lineage>
</organism>
<evidence type="ECO:0000313" key="1">
    <source>
        <dbReference type="EMBL" id="KNZ63054.1"/>
    </source>
</evidence>
<proteinExistence type="predicted"/>
<name>A0A0L6VQU1_9BASI</name>